<keyword evidence="1" id="KW-0472">Membrane</keyword>
<organism evidence="2">
    <name type="scientific">human gut metagenome</name>
    <dbReference type="NCBI Taxonomy" id="408170"/>
    <lineage>
        <taxon>unclassified sequences</taxon>
        <taxon>metagenomes</taxon>
        <taxon>organismal metagenomes</taxon>
    </lineage>
</organism>
<feature type="transmembrane region" description="Helical" evidence="1">
    <location>
        <begin position="47"/>
        <end position="66"/>
    </location>
</feature>
<sequence>MSNTLIDERYKENKMKAQSVANKTSLSIIFLAILILGQGKLMDNLEYTLIALVIVIALSIALEIFLSEYLLYHYDNDEQFDESEE</sequence>
<proteinExistence type="predicted"/>
<gene>
    <name evidence="2" type="ORF">OBE_18002</name>
</gene>
<evidence type="ECO:0000313" key="2">
    <source>
        <dbReference type="EMBL" id="EKC43432.1"/>
    </source>
</evidence>
<reference evidence="2" key="1">
    <citation type="journal article" date="2013" name="Environ. Microbiol.">
        <title>Microbiota from the distal guts of lean and obese adolescents exhibit partial functional redundancy besides clear differences in community structure.</title>
        <authorList>
            <person name="Ferrer M."/>
            <person name="Ruiz A."/>
            <person name="Lanza F."/>
            <person name="Haange S.B."/>
            <person name="Oberbach A."/>
            <person name="Till H."/>
            <person name="Bargiela R."/>
            <person name="Campoy C."/>
            <person name="Segura M.T."/>
            <person name="Richter M."/>
            <person name="von Bergen M."/>
            <person name="Seifert J."/>
            <person name="Suarez A."/>
        </authorList>
    </citation>
    <scope>NUCLEOTIDE SEQUENCE</scope>
</reference>
<name>K1R2A8_9ZZZZ</name>
<feature type="transmembrane region" description="Helical" evidence="1">
    <location>
        <begin position="20"/>
        <end position="41"/>
    </location>
</feature>
<keyword evidence="1" id="KW-1133">Transmembrane helix</keyword>
<protein>
    <submittedName>
        <fullName evidence="2">Uncharacterized protein</fullName>
    </submittedName>
</protein>
<evidence type="ECO:0000256" key="1">
    <source>
        <dbReference type="SAM" id="Phobius"/>
    </source>
</evidence>
<keyword evidence="1" id="KW-0812">Transmembrane</keyword>
<comment type="caution">
    <text evidence="2">The sequence shown here is derived from an EMBL/GenBank/DDBJ whole genome shotgun (WGS) entry which is preliminary data.</text>
</comment>
<accession>K1R2A8</accession>
<dbReference type="EMBL" id="AJWZ01012016">
    <property type="protein sequence ID" value="EKC43432.1"/>
    <property type="molecule type" value="Genomic_DNA"/>
</dbReference>
<dbReference type="AlphaFoldDB" id="K1R2A8"/>